<keyword evidence="10 13" id="KW-0067">ATP-binding</keyword>
<feature type="binding site" evidence="14">
    <location>
        <position position="149"/>
    </location>
    <ligand>
        <name>ATP</name>
        <dbReference type="ChEBI" id="CHEBI:30616"/>
    </ligand>
</feature>
<organism evidence="16 17">
    <name type="scientific">Mammaliicoccus vitulinus</name>
    <dbReference type="NCBI Taxonomy" id="71237"/>
    <lineage>
        <taxon>Bacteria</taxon>
        <taxon>Bacillati</taxon>
        <taxon>Bacillota</taxon>
        <taxon>Bacilli</taxon>
        <taxon>Bacillales</taxon>
        <taxon>Staphylococcaceae</taxon>
        <taxon>Mammaliicoccus</taxon>
    </lineage>
</organism>
<feature type="binding site" evidence="14">
    <location>
        <position position="67"/>
    </location>
    <ligand>
        <name>ATP</name>
        <dbReference type="ChEBI" id="CHEBI:30616"/>
    </ligand>
</feature>
<dbReference type="GO" id="GO:0005737">
    <property type="term" value="C:cytoplasm"/>
    <property type="evidence" value="ECO:0007669"/>
    <property type="project" value="UniProtKB-SubCell"/>
</dbReference>
<dbReference type="PIRSF" id="PIRSF004930">
    <property type="entry name" value="Tln_factor_SUA5"/>
    <property type="match status" value="1"/>
</dbReference>
<dbReference type="PROSITE" id="PS51163">
    <property type="entry name" value="YRDC"/>
    <property type="match status" value="1"/>
</dbReference>
<dbReference type="SUPFAM" id="SSF55821">
    <property type="entry name" value="YrdC/RibB"/>
    <property type="match status" value="1"/>
</dbReference>
<feature type="binding site" evidence="14">
    <location>
        <position position="147"/>
    </location>
    <ligand>
        <name>L-threonine</name>
        <dbReference type="ChEBI" id="CHEBI:57926"/>
    </ligand>
</feature>
<comment type="function">
    <text evidence="13">Required for the formation of a threonylcarbamoyl group on adenosine at position 37 (t(6)A37) in tRNAs that read codons beginning with adenine.</text>
</comment>
<dbReference type="InterPro" id="IPR006070">
    <property type="entry name" value="Sua5-like_dom"/>
</dbReference>
<dbReference type="NCBIfam" id="TIGR00057">
    <property type="entry name" value="L-threonylcarbamoyladenylate synthase"/>
    <property type="match status" value="1"/>
</dbReference>
<comment type="caution">
    <text evidence="16">The sequence shown here is derived from an EMBL/GenBank/DDBJ whole genome shotgun (WGS) entry which is preliminary data.</text>
</comment>
<feature type="binding site" evidence="14">
    <location>
        <position position="201"/>
    </location>
    <ligand>
        <name>ATP</name>
        <dbReference type="ChEBI" id="CHEBI:30616"/>
    </ligand>
</feature>
<evidence type="ECO:0000256" key="2">
    <source>
        <dbReference type="ARBA" id="ARBA00007663"/>
    </source>
</evidence>
<dbReference type="GO" id="GO:0006450">
    <property type="term" value="P:regulation of translational fidelity"/>
    <property type="evidence" value="ECO:0007669"/>
    <property type="project" value="TreeGrafter"/>
</dbReference>
<evidence type="ECO:0000256" key="14">
    <source>
        <dbReference type="PIRSR" id="PIRSR004930-1"/>
    </source>
</evidence>
<feature type="binding site" evidence="14">
    <location>
        <position position="72"/>
    </location>
    <ligand>
        <name>L-threonine</name>
        <dbReference type="ChEBI" id="CHEBI:57926"/>
    </ligand>
</feature>
<keyword evidence="9 13" id="KW-0547">Nucleotide-binding</keyword>
<evidence type="ECO:0000256" key="9">
    <source>
        <dbReference type="ARBA" id="ARBA00022741"/>
    </source>
</evidence>
<dbReference type="PANTHER" id="PTHR17490:SF16">
    <property type="entry name" value="THREONYLCARBAMOYL-AMP SYNTHASE"/>
    <property type="match status" value="1"/>
</dbReference>
<reference evidence="16 17" key="1">
    <citation type="journal article" date="2016" name="Front. Microbiol.">
        <title>Comprehensive Phylogenetic Analysis of Bovine Non-aureus Staphylococci Species Based on Whole-Genome Sequencing.</title>
        <authorList>
            <person name="Naushad S."/>
            <person name="Barkema H.W."/>
            <person name="Luby C."/>
            <person name="Condas L.A."/>
            <person name="Nobrega D.B."/>
            <person name="Carson D.A."/>
            <person name="De Buck J."/>
        </authorList>
    </citation>
    <scope>NUCLEOTIDE SEQUENCE [LARGE SCALE GENOMIC DNA]</scope>
    <source>
        <strain evidence="16 17">SNUC 2204</strain>
    </source>
</reference>
<feature type="domain" description="YrdC-like" evidence="15">
    <location>
        <begin position="18"/>
        <end position="205"/>
    </location>
</feature>
<dbReference type="InterPro" id="IPR050156">
    <property type="entry name" value="TC-AMP_synthase_SUA5"/>
</dbReference>
<keyword evidence="7 13" id="KW-0819">tRNA processing</keyword>
<evidence type="ECO:0000256" key="8">
    <source>
        <dbReference type="ARBA" id="ARBA00022695"/>
    </source>
</evidence>
<accession>A0A2T4PTD9</accession>
<dbReference type="InterPro" id="IPR038385">
    <property type="entry name" value="Sua5/YwlC_C"/>
</dbReference>
<evidence type="ECO:0000313" key="17">
    <source>
        <dbReference type="Proteomes" id="UP000241209"/>
    </source>
</evidence>
<dbReference type="AlphaFoldDB" id="A0A2T4PTD9"/>
<dbReference type="GeneID" id="64117049"/>
<evidence type="ECO:0000256" key="12">
    <source>
        <dbReference type="ARBA" id="ARBA00048366"/>
    </source>
</evidence>
<dbReference type="InterPro" id="IPR005145">
    <property type="entry name" value="Sua5_C"/>
</dbReference>
<evidence type="ECO:0000259" key="15">
    <source>
        <dbReference type="PROSITE" id="PS51163"/>
    </source>
</evidence>
<dbReference type="InterPro" id="IPR010923">
    <property type="entry name" value="T(6)A37_SUA5"/>
</dbReference>
<dbReference type="GO" id="GO:0000049">
    <property type="term" value="F:tRNA binding"/>
    <property type="evidence" value="ECO:0007669"/>
    <property type="project" value="TreeGrafter"/>
</dbReference>
<evidence type="ECO:0000256" key="10">
    <source>
        <dbReference type="ARBA" id="ARBA00022840"/>
    </source>
</evidence>
<dbReference type="Gene3D" id="3.40.50.11030">
    <property type="entry name" value="Threonylcarbamoyl-AMP synthase, C-terminal domain"/>
    <property type="match status" value="1"/>
</dbReference>
<dbReference type="Pfam" id="PF03481">
    <property type="entry name" value="Sua5_C"/>
    <property type="match status" value="1"/>
</dbReference>
<dbReference type="EMBL" id="PZFK01000012">
    <property type="protein sequence ID" value="PTI29619.1"/>
    <property type="molecule type" value="Genomic_DNA"/>
</dbReference>
<feature type="binding site" evidence="14">
    <location>
        <position position="127"/>
    </location>
    <ligand>
        <name>L-threonine</name>
        <dbReference type="ChEBI" id="CHEBI:57926"/>
    </ligand>
</feature>
<proteinExistence type="inferred from homology"/>
<dbReference type="STRING" id="1167632.GCA_000286335_00257"/>
<dbReference type="GO" id="GO:0061710">
    <property type="term" value="F:L-threonylcarbamoyladenylate synthase"/>
    <property type="evidence" value="ECO:0007669"/>
    <property type="project" value="UniProtKB-EC"/>
</dbReference>
<evidence type="ECO:0000256" key="3">
    <source>
        <dbReference type="ARBA" id="ARBA00012584"/>
    </source>
</evidence>
<sequence length="348" mass="38758">METYVWDVRKYVHNLQSYPQINQIVEGYHQNELIALPTETVYGLGANAKDEQAVEKIYLAKGRPSDNPLIVHIHDKSQLDDFTQNISKETEILMDAFWPGPISFIVPYKSGFLSDRVTGGLKSVAVRMPSHVIGRAILQLTHLPIAAPSANISGRPSPTKFEHVKHDLDGRIFGIIQADDIDEGIESTVIDCTSYPFKIARPGSITAEMINKVLPYSVVDTKIDMDKPIAPGMKYKHYAPTQPVTLVEGGITKPIISSVIKEHKIAVIGPKSIEPFISEEMIFIPLGNDENDIRGAHHDLYDALRIADQLTDIDHIYISGYNRNENTVALMNRIDKASGHNIKGEDEL</sequence>
<comment type="similarity">
    <text evidence="2 13">Belongs to the SUA5 family.</text>
</comment>
<dbReference type="FunFam" id="3.90.870.10:FF:000009">
    <property type="entry name" value="Threonylcarbamoyl-AMP synthase, putative"/>
    <property type="match status" value="1"/>
</dbReference>
<feature type="binding site" evidence="14">
    <location>
        <position position="63"/>
    </location>
    <ligand>
        <name>ATP</name>
        <dbReference type="ChEBI" id="CHEBI:30616"/>
    </ligand>
</feature>
<feature type="binding site" evidence="14">
    <location>
        <position position="157"/>
    </location>
    <ligand>
        <name>ATP</name>
        <dbReference type="ChEBI" id="CHEBI:30616"/>
    </ligand>
</feature>
<evidence type="ECO:0000256" key="1">
    <source>
        <dbReference type="ARBA" id="ARBA00004496"/>
    </source>
</evidence>
<feature type="binding site" evidence="14">
    <location>
        <position position="40"/>
    </location>
    <ligand>
        <name>L-threonine</name>
        <dbReference type="ChEBI" id="CHEBI:57926"/>
    </ligand>
</feature>
<dbReference type="RefSeq" id="WP_016910982.1">
    <property type="nucleotide sequence ID" value="NZ_BMDF01000004.1"/>
</dbReference>
<comment type="catalytic activity">
    <reaction evidence="12 13">
        <text>L-threonine + hydrogencarbonate + ATP = L-threonylcarbamoyladenylate + diphosphate + H2O</text>
        <dbReference type="Rhea" id="RHEA:36407"/>
        <dbReference type="ChEBI" id="CHEBI:15377"/>
        <dbReference type="ChEBI" id="CHEBI:17544"/>
        <dbReference type="ChEBI" id="CHEBI:30616"/>
        <dbReference type="ChEBI" id="CHEBI:33019"/>
        <dbReference type="ChEBI" id="CHEBI:57926"/>
        <dbReference type="ChEBI" id="CHEBI:73682"/>
        <dbReference type="EC" id="2.7.7.87"/>
    </reaction>
</comment>
<evidence type="ECO:0000313" key="16">
    <source>
        <dbReference type="EMBL" id="PTI29619.1"/>
    </source>
</evidence>
<dbReference type="GO" id="GO:0003725">
    <property type="term" value="F:double-stranded RNA binding"/>
    <property type="evidence" value="ECO:0007669"/>
    <property type="project" value="UniProtKB-UniRule"/>
</dbReference>
<comment type="subcellular location">
    <subcellularLocation>
        <location evidence="1 13">Cytoplasm</location>
    </subcellularLocation>
</comment>
<evidence type="ECO:0000256" key="11">
    <source>
        <dbReference type="ARBA" id="ARBA00029774"/>
    </source>
</evidence>
<dbReference type="GO" id="GO:0008033">
    <property type="term" value="P:tRNA processing"/>
    <property type="evidence" value="ECO:0007669"/>
    <property type="project" value="UniProtKB-KW"/>
</dbReference>
<dbReference type="InterPro" id="IPR017945">
    <property type="entry name" value="DHBP_synth_RibB-like_a/b_dom"/>
</dbReference>
<evidence type="ECO:0000256" key="5">
    <source>
        <dbReference type="ARBA" id="ARBA00022490"/>
    </source>
</evidence>
<dbReference type="Gene3D" id="3.90.870.10">
    <property type="entry name" value="DHBP synthase"/>
    <property type="match status" value="1"/>
</dbReference>
<keyword evidence="8 13" id="KW-0548">Nucleotidyltransferase</keyword>
<evidence type="ECO:0000256" key="13">
    <source>
        <dbReference type="PIRNR" id="PIRNR004930"/>
    </source>
</evidence>
<evidence type="ECO:0000256" key="4">
    <source>
        <dbReference type="ARBA" id="ARBA00015492"/>
    </source>
</evidence>
<dbReference type="Proteomes" id="UP000241209">
    <property type="component" value="Unassembled WGS sequence"/>
</dbReference>
<dbReference type="PANTHER" id="PTHR17490">
    <property type="entry name" value="SUA5"/>
    <property type="match status" value="1"/>
</dbReference>
<protein>
    <recommendedName>
        <fullName evidence="4 13">Threonylcarbamoyl-AMP synthase</fullName>
        <shortName evidence="13">TC-AMP synthase</shortName>
        <ecNumber evidence="3 13">2.7.7.87</ecNumber>
    </recommendedName>
    <alternativeName>
        <fullName evidence="11 13">L-threonylcarbamoyladenylate synthase</fullName>
    </alternativeName>
</protein>
<dbReference type="EC" id="2.7.7.87" evidence="3 13"/>
<gene>
    <name evidence="16" type="ORF">BU072_07170</name>
</gene>
<name>A0A2T4PTD9_9STAP</name>
<evidence type="ECO:0000256" key="6">
    <source>
        <dbReference type="ARBA" id="ARBA00022679"/>
    </source>
</evidence>
<feature type="binding site" evidence="14">
    <location>
        <position position="187"/>
    </location>
    <ligand>
        <name>L-threonine</name>
        <dbReference type="ChEBI" id="CHEBI:57926"/>
    </ligand>
</feature>
<evidence type="ECO:0000256" key="7">
    <source>
        <dbReference type="ARBA" id="ARBA00022694"/>
    </source>
</evidence>
<keyword evidence="5 13" id="KW-0963">Cytoplasm</keyword>
<dbReference type="GO" id="GO:0005524">
    <property type="term" value="F:ATP binding"/>
    <property type="evidence" value="ECO:0007669"/>
    <property type="project" value="UniProtKB-UniRule"/>
</dbReference>
<dbReference type="OrthoDB" id="9814580at2"/>
<keyword evidence="6 13" id="KW-0808">Transferase</keyword>
<dbReference type="Pfam" id="PF01300">
    <property type="entry name" value="Sua5_yciO_yrdC"/>
    <property type="match status" value="1"/>
</dbReference>
<feature type="binding site" evidence="14">
    <location>
        <position position="238"/>
    </location>
    <ligand>
        <name>ATP</name>
        <dbReference type="ChEBI" id="CHEBI:30616"/>
    </ligand>
</feature>